<evidence type="ECO:0000313" key="13">
    <source>
        <dbReference type="Proteomes" id="UP000324222"/>
    </source>
</evidence>
<keyword evidence="3" id="KW-0217">Developmental protein</keyword>
<dbReference type="GO" id="GO:0000978">
    <property type="term" value="F:RNA polymerase II cis-regulatory region sequence-specific DNA binding"/>
    <property type="evidence" value="ECO:0007669"/>
    <property type="project" value="TreeGrafter"/>
</dbReference>
<feature type="chain" id="PRO_5023005120" evidence="10">
    <location>
        <begin position="18"/>
        <end position="370"/>
    </location>
</feature>
<name>A0A5B7J9G9_PORTR</name>
<feature type="signal peptide" evidence="10">
    <location>
        <begin position="1"/>
        <end position="17"/>
    </location>
</feature>
<gene>
    <name evidence="12" type="primary">Nkx2-2</name>
    <name evidence="12" type="ORF">E2C01_086363</name>
</gene>
<accession>A0A5B7J9G9</accession>
<organism evidence="12 13">
    <name type="scientific">Portunus trituberculatus</name>
    <name type="common">Swimming crab</name>
    <name type="synonym">Neptunus trituberculatus</name>
    <dbReference type="NCBI Taxonomy" id="210409"/>
    <lineage>
        <taxon>Eukaryota</taxon>
        <taxon>Metazoa</taxon>
        <taxon>Ecdysozoa</taxon>
        <taxon>Arthropoda</taxon>
        <taxon>Crustacea</taxon>
        <taxon>Multicrustacea</taxon>
        <taxon>Malacostraca</taxon>
        <taxon>Eumalacostraca</taxon>
        <taxon>Eucarida</taxon>
        <taxon>Decapoda</taxon>
        <taxon>Pleocyemata</taxon>
        <taxon>Brachyura</taxon>
        <taxon>Eubrachyura</taxon>
        <taxon>Portunoidea</taxon>
        <taxon>Portunidae</taxon>
        <taxon>Portuninae</taxon>
        <taxon>Portunus</taxon>
    </lineage>
</organism>
<dbReference type="AlphaFoldDB" id="A0A5B7J9G9"/>
<comment type="caution">
    <text evidence="12">The sequence shown here is derived from an EMBL/GenBank/DDBJ whole genome shotgun (WGS) entry which is preliminary data.</text>
</comment>
<feature type="compositionally biased region" description="Basic residues" evidence="9">
    <location>
        <begin position="62"/>
        <end position="74"/>
    </location>
</feature>
<dbReference type="FunFam" id="1.10.10.60:FF:000101">
    <property type="entry name" value="NK2 homeobox 8"/>
    <property type="match status" value="1"/>
</dbReference>
<evidence type="ECO:0000256" key="3">
    <source>
        <dbReference type="ARBA" id="ARBA00022473"/>
    </source>
</evidence>
<evidence type="ECO:0000256" key="1">
    <source>
        <dbReference type="ARBA" id="ARBA00004123"/>
    </source>
</evidence>
<evidence type="ECO:0000256" key="2">
    <source>
        <dbReference type="ARBA" id="ARBA00005661"/>
    </source>
</evidence>
<sequence>MVMTMVMMVCCSSGAGAGVGEQTVVREEAGGDTTTSVTTVPTTTTTAATDLAEALHHHPLHHPHHLTHHHHHHPSPVQAAADSTENTHVAEEDYTAEEELEALEVEEEGEEGREAGGRKRKRRILFSKTQTYELERRFRQQRYLSAPEREHLAALINLTPNQVKIWFQNHRYKTKKLYREKGLAASIDAPYGAAPAAPLCALPPALRRLSMPLLVRDRLTGGVNPRPDAHDAAALLDPRLHAPLPPVAFPGLFSGLLGASSGLRLGAMPPALAQPGLSPALAASLLLPTHPFLSSASSLSSSLPLFSSPPAATAVTAARASLKLLDGGGGGGGSPSPSPTTSLSSPRPHSPPCSTDGAAPPRLPTAPARW</sequence>
<protein>
    <submittedName>
        <fullName evidence="12">Homeobox protein Nkx-2.2</fullName>
    </submittedName>
</protein>
<dbReference type="PRINTS" id="PR00024">
    <property type="entry name" value="HOMEOBOX"/>
</dbReference>
<dbReference type="SUPFAM" id="SSF46689">
    <property type="entry name" value="Homeodomain-like"/>
    <property type="match status" value="1"/>
</dbReference>
<dbReference type="EMBL" id="VSRR010087401">
    <property type="protein sequence ID" value="MPC91335.1"/>
    <property type="molecule type" value="Genomic_DNA"/>
</dbReference>
<evidence type="ECO:0000256" key="7">
    <source>
        <dbReference type="PROSITE-ProRule" id="PRU00108"/>
    </source>
</evidence>
<dbReference type="InterPro" id="IPR009057">
    <property type="entry name" value="Homeodomain-like_sf"/>
</dbReference>
<feature type="DNA-binding region" description="Homeobox" evidence="7">
    <location>
        <begin position="119"/>
        <end position="178"/>
    </location>
</feature>
<feature type="region of interest" description="Disordered" evidence="9">
    <location>
        <begin position="325"/>
        <end position="370"/>
    </location>
</feature>
<keyword evidence="13" id="KW-1185">Reference proteome</keyword>
<dbReference type="GO" id="GO:0005634">
    <property type="term" value="C:nucleus"/>
    <property type="evidence" value="ECO:0007669"/>
    <property type="project" value="UniProtKB-SubCell"/>
</dbReference>
<dbReference type="PROSITE" id="PS50071">
    <property type="entry name" value="HOMEOBOX_2"/>
    <property type="match status" value="1"/>
</dbReference>
<comment type="similarity">
    <text evidence="2">Belongs to the NK-2 homeobox family.</text>
</comment>
<dbReference type="PANTHER" id="PTHR24340">
    <property type="entry name" value="HOMEOBOX PROTEIN NKX"/>
    <property type="match status" value="1"/>
</dbReference>
<evidence type="ECO:0000313" key="12">
    <source>
        <dbReference type="EMBL" id="MPC91335.1"/>
    </source>
</evidence>
<evidence type="ECO:0000256" key="10">
    <source>
        <dbReference type="SAM" id="SignalP"/>
    </source>
</evidence>
<dbReference type="GO" id="GO:0000981">
    <property type="term" value="F:DNA-binding transcription factor activity, RNA polymerase II-specific"/>
    <property type="evidence" value="ECO:0007669"/>
    <property type="project" value="InterPro"/>
</dbReference>
<dbReference type="InterPro" id="IPR001356">
    <property type="entry name" value="HD"/>
</dbReference>
<dbReference type="InterPro" id="IPR020479">
    <property type="entry name" value="HD_metazoa"/>
</dbReference>
<dbReference type="Gene3D" id="1.10.10.60">
    <property type="entry name" value="Homeodomain-like"/>
    <property type="match status" value="1"/>
</dbReference>
<dbReference type="InterPro" id="IPR050394">
    <property type="entry name" value="Homeobox_NK-like"/>
</dbReference>
<dbReference type="Pfam" id="PF00046">
    <property type="entry name" value="Homeodomain"/>
    <property type="match status" value="1"/>
</dbReference>
<dbReference type="InterPro" id="IPR017970">
    <property type="entry name" value="Homeobox_CS"/>
</dbReference>
<reference evidence="12 13" key="1">
    <citation type="submission" date="2019-05" db="EMBL/GenBank/DDBJ databases">
        <title>Another draft genome of Portunus trituberculatus and its Hox gene families provides insights of decapod evolution.</title>
        <authorList>
            <person name="Jeong J.-H."/>
            <person name="Song I."/>
            <person name="Kim S."/>
            <person name="Choi T."/>
            <person name="Kim D."/>
            <person name="Ryu S."/>
            <person name="Kim W."/>
        </authorList>
    </citation>
    <scope>NUCLEOTIDE SEQUENCE [LARGE SCALE GENOMIC DNA]</scope>
    <source>
        <tissue evidence="12">Muscle</tissue>
    </source>
</reference>
<dbReference type="Proteomes" id="UP000324222">
    <property type="component" value="Unassembled WGS sequence"/>
</dbReference>
<proteinExistence type="inferred from homology"/>
<evidence type="ECO:0000256" key="9">
    <source>
        <dbReference type="SAM" id="MobiDB-lite"/>
    </source>
</evidence>
<feature type="region of interest" description="Disordered" evidence="9">
    <location>
        <begin position="62"/>
        <end position="119"/>
    </location>
</feature>
<dbReference type="SMART" id="SM00389">
    <property type="entry name" value="HOX"/>
    <property type="match status" value="1"/>
</dbReference>
<evidence type="ECO:0000256" key="6">
    <source>
        <dbReference type="ARBA" id="ARBA00023242"/>
    </source>
</evidence>
<dbReference type="CDD" id="cd00086">
    <property type="entry name" value="homeodomain"/>
    <property type="match status" value="1"/>
</dbReference>
<evidence type="ECO:0000259" key="11">
    <source>
        <dbReference type="PROSITE" id="PS50071"/>
    </source>
</evidence>
<feature type="domain" description="Homeobox" evidence="11">
    <location>
        <begin position="117"/>
        <end position="177"/>
    </location>
</feature>
<comment type="subcellular location">
    <subcellularLocation>
        <location evidence="1 7 8">Nucleus</location>
    </subcellularLocation>
</comment>
<dbReference type="PROSITE" id="PS00027">
    <property type="entry name" value="HOMEOBOX_1"/>
    <property type="match status" value="1"/>
</dbReference>
<evidence type="ECO:0000256" key="4">
    <source>
        <dbReference type="ARBA" id="ARBA00023125"/>
    </source>
</evidence>
<dbReference type="GO" id="GO:0030154">
    <property type="term" value="P:cell differentiation"/>
    <property type="evidence" value="ECO:0007669"/>
    <property type="project" value="TreeGrafter"/>
</dbReference>
<dbReference type="OrthoDB" id="6159439at2759"/>
<evidence type="ECO:0000256" key="8">
    <source>
        <dbReference type="RuleBase" id="RU000682"/>
    </source>
</evidence>
<evidence type="ECO:0000256" key="5">
    <source>
        <dbReference type="ARBA" id="ARBA00023155"/>
    </source>
</evidence>
<keyword evidence="5 7" id="KW-0371">Homeobox</keyword>
<keyword evidence="6 7" id="KW-0539">Nucleus</keyword>
<keyword evidence="10" id="KW-0732">Signal</keyword>
<keyword evidence="4 7" id="KW-0238">DNA-binding</keyword>
<feature type="compositionally biased region" description="Acidic residues" evidence="9">
    <location>
        <begin position="92"/>
        <end position="111"/>
    </location>
</feature>